<reference evidence="5" key="2">
    <citation type="submission" date="2025-08" db="UniProtKB">
        <authorList>
            <consortium name="RefSeq"/>
        </authorList>
    </citation>
    <scope>IDENTIFICATION</scope>
    <source>
        <tissue evidence="5">Whole plant</tissue>
    </source>
</reference>
<keyword evidence="4" id="KW-1185">Reference proteome</keyword>
<keyword evidence="3" id="KW-0862">Zinc</keyword>
<dbReference type="GeneID" id="107469234"/>
<evidence type="ECO:0000256" key="2">
    <source>
        <dbReference type="ARBA" id="ARBA00022723"/>
    </source>
</evidence>
<protein>
    <submittedName>
        <fullName evidence="5">Alcohol dehydrogenase 1-like</fullName>
    </submittedName>
</protein>
<dbReference type="GO" id="GO:0008270">
    <property type="term" value="F:zinc ion binding"/>
    <property type="evidence" value="ECO:0007669"/>
    <property type="project" value="TreeGrafter"/>
</dbReference>
<evidence type="ECO:0000256" key="3">
    <source>
        <dbReference type="ARBA" id="ARBA00022833"/>
    </source>
</evidence>
<dbReference type="Gene3D" id="3.90.180.10">
    <property type="entry name" value="Medium-chain alcohol dehydrogenases, catalytic domain"/>
    <property type="match status" value="1"/>
</dbReference>
<accession>A0A6P4BVZ6</accession>
<dbReference type="RefSeq" id="XP_015944095.2">
    <property type="nucleotide sequence ID" value="XM_016088609.3"/>
</dbReference>
<dbReference type="InterPro" id="IPR011032">
    <property type="entry name" value="GroES-like_sf"/>
</dbReference>
<evidence type="ECO:0000256" key="1">
    <source>
        <dbReference type="ARBA" id="ARBA00011738"/>
    </source>
</evidence>
<dbReference type="KEGG" id="adu:107469234"/>
<dbReference type="AlphaFoldDB" id="A0A6P4BVZ6"/>
<evidence type="ECO:0000313" key="5">
    <source>
        <dbReference type="RefSeq" id="XP_015944095.2"/>
    </source>
</evidence>
<sequence length="162" mass="18507">MEARKTIGMVTARRLRRPPPLSDLFLALSSLPVIAEMTNRGVDRSVECTSSIQAMISTFEYVHDIIESELGWGVAILVGVPSKYDVFKTHPMNFLNERTLKGTFYGNYKSRTDLPNVVEKYMKGELELEKFITHTVSFPEINKPFDLMLKGESIRCIIRMDE</sequence>
<gene>
    <name evidence="5" type="primary">LOC107469234</name>
</gene>
<proteinExistence type="predicted"/>
<dbReference type="SUPFAM" id="SSF51735">
    <property type="entry name" value="NAD(P)-binding Rossmann-fold domains"/>
    <property type="match status" value="1"/>
</dbReference>
<dbReference type="GO" id="GO:0046294">
    <property type="term" value="P:formaldehyde catabolic process"/>
    <property type="evidence" value="ECO:0007669"/>
    <property type="project" value="TreeGrafter"/>
</dbReference>
<dbReference type="GO" id="GO:0051903">
    <property type="term" value="F:S-(hydroxymethyl)glutathione dehydrogenase [NAD(P)+] activity"/>
    <property type="evidence" value="ECO:0007669"/>
    <property type="project" value="TreeGrafter"/>
</dbReference>
<comment type="subunit">
    <text evidence="1">Homodimer.</text>
</comment>
<dbReference type="SUPFAM" id="SSF50129">
    <property type="entry name" value="GroES-like"/>
    <property type="match status" value="1"/>
</dbReference>
<evidence type="ECO:0000313" key="4">
    <source>
        <dbReference type="Proteomes" id="UP000515211"/>
    </source>
</evidence>
<dbReference type="Proteomes" id="UP000515211">
    <property type="component" value="Chromosome 10"/>
</dbReference>
<name>A0A6P4BVZ6_ARADU</name>
<dbReference type="Gene3D" id="3.40.50.720">
    <property type="entry name" value="NAD(P)-binding Rossmann-like Domain"/>
    <property type="match status" value="1"/>
</dbReference>
<dbReference type="PANTHER" id="PTHR43880:SF26">
    <property type="entry name" value="ALCOHOL DEHYDROGENASE CLASS-P"/>
    <property type="match status" value="1"/>
</dbReference>
<organism evidence="4 5">
    <name type="scientific">Arachis duranensis</name>
    <name type="common">Wild peanut</name>
    <dbReference type="NCBI Taxonomy" id="130453"/>
    <lineage>
        <taxon>Eukaryota</taxon>
        <taxon>Viridiplantae</taxon>
        <taxon>Streptophyta</taxon>
        <taxon>Embryophyta</taxon>
        <taxon>Tracheophyta</taxon>
        <taxon>Spermatophyta</taxon>
        <taxon>Magnoliopsida</taxon>
        <taxon>eudicotyledons</taxon>
        <taxon>Gunneridae</taxon>
        <taxon>Pentapetalae</taxon>
        <taxon>rosids</taxon>
        <taxon>fabids</taxon>
        <taxon>Fabales</taxon>
        <taxon>Fabaceae</taxon>
        <taxon>Papilionoideae</taxon>
        <taxon>50 kb inversion clade</taxon>
        <taxon>dalbergioids sensu lato</taxon>
        <taxon>Dalbergieae</taxon>
        <taxon>Pterocarpus clade</taxon>
        <taxon>Arachis</taxon>
    </lineage>
</organism>
<reference evidence="4" key="1">
    <citation type="journal article" date="2016" name="Nat. Genet.">
        <title>The genome sequences of Arachis duranensis and Arachis ipaensis, the diploid ancestors of cultivated peanut.</title>
        <authorList>
            <person name="Bertioli D.J."/>
            <person name="Cannon S.B."/>
            <person name="Froenicke L."/>
            <person name="Huang G."/>
            <person name="Farmer A.D."/>
            <person name="Cannon E.K."/>
            <person name="Liu X."/>
            <person name="Gao D."/>
            <person name="Clevenger J."/>
            <person name="Dash S."/>
            <person name="Ren L."/>
            <person name="Moretzsohn M.C."/>
            <person name="Shirasawa K."/>
            <person name="Huang W."/>
            <person name="Vidigal B."/>
            <person name="Abernathy B."/>
            <person name="Chu Y."/>
            <person name="Niederhuth C.E."/>
            <person name="Umale P."/>
            <person name="Araujo A.C."/>
            <person name="Kozik A."/>
            <person name="Kim K.D."/>
            <person name="Burow M.D."/>
            <person name="Varshney R.K."/>
            <person name="Wang X."/>
            <person name="Zhang X."/>
            <person name="Barkley N."/>
            <person name="Guimaraes P.M."/>
            <person name="Isobe S."/>
            <person name="Guo B."/>
            <person name="Liao B."/>
            <person name="Stalker H.T."/>
            <person name="Schmitz R.J."/>
            <person name="Scheffler B.E."/>
            <person name="Leal-Bertioli S.C."/>
            <person name="Xun X."/>
            <person name="Jackson S.A."/>
            <person name="Michelmore R."/>
            <person name="Ozias-Akins P."/>
        </authorList>
    </citation>
    <scope>NUCLEOTIDE SEQUENCE [LARGE SCALE GENOMIC DNA]</scope>
    <source>
        <strain evidence="4">cv. V14167</strain>
    </source>
</reference>
<dbReference type="InterPro" id="IPR036291">
    <property type="entry name" value="NAD(P)-bd_dom_sf"/>
</dbReference>
<keyword evidence="2" id="KW-0479">Metal-binding</keyword>
<dbReference type="PANTHER" id="PTHR43880">
    <property type="entry name" value="ALCOHOL DEHYDROGENASE"/>
    <property type="match status" value="1"/>
</dbReference>
<dbReference type="GO" id="GO:0005829">
    <property type="term" value="C:cytosol"/>
    <property type="evidence" value="ECO:0007669"/>
    <property type="project" value="TreeGrafter"/>
</dbReference>